<evidence type="ECO:0000313" key="7">
    <source>
        <dbReference type="EMBL" id="GAV60241.1"/>
    </source>
</evidence>
<dbReference type="AlphaFoldDB" id="A0A1Q3AWW7"/>
<comment type="subcellular location">
    <subcellularLocation>
        <location evidence="1">Membrane</location>
        <topology evidence="1">Multi-pass membrane protein</topology>
    </subcellularLocation>
</comment>
<dbReference type="Proteomes" id="UP000187406">
    <property type="component" value="Unassembled WGS sequence"/>
</dbReference>
<keyword evidence="5 6" id="KW-0472">Membrane</keyword>
<dbReference type="Pfam" id="PF03311">
    <property type="entry name" value="Cornichon"/>
    <property type="match status" value="1"/>
</dbReference>
<dbReference type="STRING" id="3775.A0A1Q3AWW7"/>
<evidence type="ECO:0000256" key="6">
    <source>
        <dbReference type="SAM" id="Phobius"/>
    </source>
</evidence>
<keyword evidence="4 6" id="KW-1133">Transmembrane helix</keyword>
<feature type="transmembrane region" description="Helical" evidence="6">
    <location>
        <begin position="53"/>
        <end position="81"/>
    </location>
</feature>
<dbReference type="InterPro" id="IPR003377">
    <property type="entry name" value="Cornichon"/>
</dbReference>
<evidence type="ECO:0000256" key="4">
    <source>
        <dbReference type="ARBA" id="ARBA00022989"/>
    </source>
</evidence>
<dbReference type="PANTHER" id="PTHR12290">
    <property type="entry name" value="CORNICHON-RELATED"/>
    <property type="match status" value="1"/>
</dbReference>
<sequence length="138" mass="16392">MAGLIGWLLTFFILISLIGVVAFQLVCLTDLEFDYINPYDLAVRFNKIVLPEFVTQGVLCIVFLLTGHWFMFLLSLPYLWYNVRLYMQKKHSVDVTEIYNQLHWEKKQRLIKLGYLIVTLVMCLFWLLWTIGVDDDEY</sequence>
<gene>
    <name evidence="7" type="ORF">CFOL_v3_03772</name>
</gene>
<comment type="caution">
    <text evidence="7">The sequence shown here is derived from an EMBL/GenBank/DDBJ whole genome shotgun (WGS) entry which is preliminary data.</text>
</comment>
<dbReference type="EMBL" id="BDDD01000141">
    <property type="protein sequence ID" value="GAV60241.1"/>
    <property type="molecule type" value="Genomic_DNA"/>
</dbReference>
<dbReference type="GO" id="GO:0016192">
    <property type="term" value="P:vesicle-mediated transport"/>
    <property type="evidence" value="ECO:0007669"/>
    <property type="project" value="InterPro"/>
</dbReference>
<name>A0A1Q3AWW7_CEPFO</name>
<feature type="transmembrane region" description="Helical" evidence="6">
    <location>
        <begin position="113"/>
        <end position="132"/>
    </location>
</feature>
<dbReference type="GO" id="GO:0016020">
    <property type="term" value="C:membrane"/>
    <property type="evidence" value="ECO:0007669"/>
    <property type="project" value="UniProtKB-SubCell"/>
</dbReference>
<organism evidence="7 8">
    <name type="scientific">Cephalotus follicularis</name>
    <name type="common">Albany pitcher plant</name>
    <dbReference type="NCBI Taxonomy" id="3775"/>
    <lineage>
        <taxon>Eukaryota</taxon>
        <taxon>Viridiplantae</taxon>
        <taxon>Streptophyta</taxon>
        <taxon>Embryophyta</taxon>
        <taxon>Tracheophyta</taxon>
        <taxon>Spermatophyta</taxon>
        <taxon>Magnoliopsida</taxon>
        <taxon>eudicotyledons</taxon>
        <taxon>Gunneridae</taxon>
        <taxon>Pentapetalae</taxon>
        <taxon>rosids</taxon>
        <taxon>fabids</taxon>
        <taxon>Oxalidales</taxon>
        <taxon>Cephalotaceae</taxon>
        <taxon>Cephalotus</taxon>
    </lineage>
</organism>
<dbReference type="InParanoid" id="A0A1Q3AWW7"/>
<dbReference type="OrthoDB" id="434393at2759"/>
<keyword evidence="8" id="KW-1185">Reference proteome</keyword>
<evidence type="ECO:0000256" key="5">
    <source>
        <dbReference type="ARBA" id="ARBA00023136"/>
    </source>
</evidence>
<protein>
    <submittedName>
        <fullName evidence="7">Cornichon domain-containing protein</fullName>
    </submittedName>
</protein>
<reference evidence="8" key="1">
    <citation type="submission" date="2016-04" db="EMBL/GenBank/DDBJ databases">
        <title>Cephalotus genome sequencing.</title>
        <authorList>
            <person name="Fukushima K."/>
            <person name="Hasebe M."/>
            <person name="Fang X."/>
        </authorList>
    </citation>
    <scope>NUCLEOTIDE SEQUENCE [LARGE SCALE GENOMIC DNA]</scope>
    <source>
        <strain evidence="8">cv. St1</strain>
    </source>
</reference>
<evidence type="ECO:0000256" key="1">
    <source>
        <dbReference type="ARBA" id="ARBA00004141"/>
    </source>
</evidence>
<accession>A0A1Q3AWW7</accession>
<evidence type="ECO:0000256" key="3">
    <source>
        <dbReference type="ARBA" id="ARBA00022692"/>
    </source>
</evidence>
<dbReference type="SMART" id="SM01398">
    <property type="entry name" value="Cornichon"/>
    <property type="match status" value="1"/>
</dbReference>
<proteinExistence type="inferred from homology"/>
<comment type="similarity">
    <text evidence="2">Belongs to the cornichon family.</text>
</comment>
<evidence type="ECO:0000313" key="8">
    <source>
        <dbReference type="Proteomes" id="UP000187406"/>
    </source>
</evidence>
<keyword evidence="3 6" id="KW-0812">Transmembrane</keyword>
<feature type="transmembrane region" description="Helical" evidence="6">
    <location>
        <begin position="7"/>
        <end position="26"/>
    </location>
</feature>
<evidence type="ECO:0000256" key="2">
    <source>
        <dbReference type="ARBA" id="ARBA00010095"/>
    </source>
</evidence>